<dbReference type="Proteomes" id="UP000356253">
    <property type="component" value="Unassembled WGS sequence"/>
</dbReference>
<reference evidence="1" key="1">
    <citation type="submission" date="2019-09" db="EMBL/GenBank/DDBJ databases">
        <authorList>
            <person name="Rodrigo-Torres L."/>
            <person name="Arahal R. D."/>
            <person name="Lucena T."/>
        </authorList>
    </citation>
    <scope>NUCLEOTIDE SEQUENCE</scope>
    <source>
        <strain evidence="1">ISS653</strain>
    </source>
</reference>
<proteinExistence type="predicted"/>
<comment type="caution">
    <text evidence="1">The sequence shown here is derived from an EMBL/GenBank/DDBJ whole genome shotgun (WGS) entry which is preliminary data.</text>
</comment>
<organism evidence="1 2">
    <name type="scientific">Mesonia oceanica</name>
    <dbReference type="NCBI Taxonomy" id="2687242"/>
    <lineage>
        <taxon>Bacteria</taxon>
        <taxon>Pseudomonadati</taxon>
        <taxon>Bacteroidota</taxon>
        <taxon>Flavobacteriia</taxon>
        <taxon>Flavobacteriales</taxon>
        <taxon>Flavobacteriaceae</taxon>
        <taxon>Mesonia</taxon>
    </lineage>
</organism>
<accession>A0AC61Y3Y8</accession>
<name>A0AC61Y3Y8_9FLAO</name>
<dbReference type="EMBL" id="CABVMM010000002">
    <property type="protein sequence ID" value="VVU99191.1"/>
    <property type="molecule type" value="Genomic_DNA"/>
</dbReference>
<protein>
    <submittedName>
        <fullName evidence="1">Uncharacterized protein</fullName>
    </submittedName>
</protein>
<sequence length="1187" mass="141650">MSNAKDPYIQAFQFDLFHLSEKSHHHTEDRCVKIFDQSLRRTTQNLFTKYAENEEIFLEKLELDLGELYQEDLEQQLPLAFEKALEEQLNQYFKNVYPTLKKQKDKTLVKSISSSVFYYLNYGFFPWYYQEKESFLTLWGRKLPYQNFITEAFQHPWKTNEINRLSLHLIEPYWQKTLQAFVPQQVEFISTYQQEVIKVQEEISLKSLSKYRLSFLVKKFILTYIFMTRGSFFSKKQFLENQLQQIANHYHIEYKTLVELFINHIKNIPQQSFLQQELYMLLCSMREDILTPVFAEKSQQKNLQLHEIECYLEAPSSNRKIENQHLKNSLFSYRLRQKIKLQWLSPLQEKKLYQLLQVNIGETTTLQIKKYHQLLYKQRELIEEKPPETNFKKAVWEFTLDYFSYSFSSYFQLKSFIIYHTKAISNQYNLSYTQFLTTLIYCAESFFSSASSQLELLYVIKQLSQTSLFIKKPANKEKYSTILEKIVNITREKGKITAEEILKQIQLLSKNQSSIEVIYLLIEELNTSKKVEPSTAKLMLKELNVLLQKLTLQSFPELSFTDQLVILSSATSTELKQLKNHQLSFYTFKKILHHESFLSIETIKNVQKVFQQKEIKTQFFEKWMFTLTTVEQENFMKIFTPHHRFLIEVWQLLSTEFPLPQYKKLYEYFFSEFILIGFRETPSSFWKNQLPKIASQLGLSSVELRERLLQKSFYHSSYPQRFYQHFLFLSRLTDTSPTSFPTLAALKILKKFFPKGKFLTEGKKDWKTLVISLKKLTELPYQELWEKRLFIDFSKTDFRKTIPHLPKEFLYLLQVLQQRYQLEQTWKKFNKIYRLNSFELFLLTMVTKEELEKIKFQFTSISSQELKPWTQVLLMQKDYFEVWLNRPTSTKKQLFDTAFIENATVLKEFYIGLEKIYAALPANERPHRFQLFEAHFWKVLFYAIQKKEPQAWTIIINWLASLKLQHPADFILKIEKVGFQFCRQQEWKNWKEIQQKNTDKALEISAEEEVKEELPEGRWEMTNTGLVILHPFLKQLFTGLGYVLPTGKFKSTTEKQRAVLLLHFLATGKTISEEEEIDEGEFTFPKILCGFPVTEVIVPSALTEKEMAIATDLLKACLMHWEKLKNSSIRSLRYTFLQRKGFVEKVENAYQLTVEKSGTDILLDSLPWSFSMIKLPWLKETIFSSWR</sequence>
<keyword evidence="2" id="KW-1185">Reference proteome</keyword>
<evidence type="ECO:0000313" key="2">
    <source>
        <dbReference type="Proteomes" id="UP000356253"/>
    </source>
</evidence>
<evidence type="ECO:0000313" key="1">
    <source>
        <dbReference type="EMBL" id="VVU99191.1"/>
    </source>
</evidence>
<gene>
    <name evidence="1" type="ORF">FVB9532_00443</name>
</gene>